<reference evidence="3" key="1">
    <citation type="submission" date="2009-07" db="EMBL/GenBank/DDBJ databases">
        <title>Complete genome sequence of Rothia mucilaginosa DJ.</title>
        <authorList>
            <person name="Yamane K."/>
            <person name="Nambu T."/>
            <person name="Mashimo C."/>
            <person name="Sugimori C."/>
            <person name="Yamanaka T."/>
            <person name="Leung K."/>
            <person name="Fukushima H."/>
        </authorList>
    </citation>
    <scope>NUCLEOTIDE SEQUENCE [LARGE SCALE GENOMIC DNA]</scope>
    <source>
        <strain evidence="3">DY-18</strain>
    </source>
</reference>
<feature type="compositionally biased region" description="Basic residues" evidence="1">
    <location>
        <begin position="148"/>
        <end position="157"/>
    </location>
</feature>
<evidence type="ECO:0000313" key="3">
    <source>
        <dbReference type="Proteomes" id="UP000001883"/>
    </source>
</evidence>
<organism evidence="2 3">
    <name type="scientific">Rothia mucilaginosa (strain DY-18)</name>
    <name type="common">Stomatococcus mucilaginosus</name>
    <dbReference type="NCBI Taxonomy" id="680646"/>
    <lineage>
        <taxon>Bacteria</taxon>
        <taxon>Bacillati</taxon>
        <taxon>Actinomycetota</taxon>
        <taxon>Actinomycetes</taxon>
        <taxon>Micrococcales</taxon>
        <taxon>Micrococcaceae</taxon>
        <taxon>Rothia</taxon>
    </lineage>
</organism>
<gene>
    <name evidence="2" type="ordered locus">RMDY18_18320</name>
</gene>
<reference evidence="2 3" key="2">
    <citation type="journal article" date="2010" name="J Osaka Dent Univ">
        <title>Isolation and identification of Rothia mucilaginosa from persistent apical periodontitis lesions.</title>
        <authorList>
            <person name="Yamane K."/>
            <person name="Yoshida M."/>
            <person name="Fujihira T."/>
            <person name="Baba T."/>
            <person name="Tsuji N."/>
            <person name="Hayashi H."/>
            <person name="Sugimori C."/>
            <person name="Yamanaka T."/>
            <person name="Mashimo C."/>
            <person name="Nambu T."/>
            <person name="Kawai H."/>
            <person name="Fukushima H."/>
        </authorList>
    </citation>
    <scope>NUCLEOTIDE SEQUENCE [LARGE SCALE GENOMIC DNA]</scope>
    <source>
        <strain evidence="2 3">DY-18</strain>
    </source>
</reference>
<name>D2NPU6_ROTMD</name>
<feature type="region of interest" description="Disordered" evidence="1">
    <location>
        <begin position="57"/>
        <end position="101"/>
    </location>
</feature>
<dbReference type="Proteomes" id="UP000001883">
    <property type="component" value="Chromosome"/>
</dbReference>
<evidence type="ECO:0000256" key="1">
    <source>
        <dbReference type="SAM" id="MobiDB-lite"/>
    </source>
</evidence>
<dbReference type="HOGENOM" id="CLU_688641_0_0_11"/>
<proteinExistence type="predicted"/>
<feature type="region of interest" description="Disordered" evidence="1">
    <location>
        <begin position="115"/>
        <end position="195"/>
    </location>
</feature>
<protein>
    <submittedName>
        <fullName evidence="2">Uncharacterized protein</fullName>
    </submittedName>
</protein>
<dbReference type="AlphaFoldDB" id="D2NPU6"/>
<dbReference type="EMBL" id="AP011540">
    <property type="protein sequence ID" value="BAI65664.1"/>
    <property type="molecule type" value="Genomic_DNA"/>
</dbReference>
<keyword evidence="3" id="KW-1185">Reference proteome</keyword>
<accession>D2NPU6</accession>
<dbReference type="KEGG" id="rmu:RMDY18_18320"/>
<sequence>MLVALVAGVLRLHPALENTHQGVGNLTEHRQRHNSQQQAVGATVVLRVGQQVTQAHGCTQQLSGDQEQPRLSQRQTQTRNDRRQNRGKLNRGEQAQTLQTEGACRLHKLGVNVRQSRRNRGVHREECTNSNQGHLGILTDTDPQQKQRNPRQGRHGTQRTNGRCGNQTHRRRQANQRTQHQAEHGTNTETNQHTLSRNRHVAAQFAALRQLNTGADHTVGGGQLNLGEHAVRAQNVPEGNQCQGKNQAQVLLTGERVRRQLHGRGTLLSTLSASAGGGGNRCGGHYFSTTFAIFSTAALSAFFANWSSTMLFSALSTSDWEGTSPDSTRIGPTPLRTSTCLAPGTGSISRWVRSMTTWAVSCLMPDSSSTIFTASSGFFLAQARAYSYTSTMVCAAVGLD</sequence>
<feature type="compositionally biased region" description="Polar residues" evidence="1">
    <location>
        <begin position="57"/>
        <end position="72"/>
    </location>
</feature>
<evidence type="ECO:0000313" key="2">
    <source>
        <dbReference type="EMBL" id="BAI65664.1"/>
    </source>
</evidence>
<feature type="compositionally biased region" description="Polar residues" evidence="1">
    <location>
        <begin position="175"/>
        <end position="195"/>
    </location>
</feature>
<feature type="compositionally biased region" description="Polar residues" evidence="1">
    <location>
        <begin position="158"/>
        <end position="167"/>
    </location>
</feature>
<reference evidence="2 3" key="3">
    <citation type="journal article" date="2010" name="Sequencing">
        <title>Complete Genome Sequence of Rothia mucilaginosa DY-18: A Clinical Isolate with Dense Meshwork-Like Structures from a Persistent Apical Periodontitis Lesion.</title>
        <authorList>
            <person name="Yamane K."/>
            <person name="Nambu T."/>
            <person name="Yamanaka T."/>
            <person name="Mashimo C."/>
            <person name="Sugimori C."/>
            <person name="Leung K.-P."/>
            <person name="Fukushima H."/>
        </authorList>
    </citation>
    <scope>NUCLEOTIDE SEQUENCE [LARGE SCALE GENOMIC DNA]</scope>
    <source>
        <strain evidence="2 3">DY-18</strain>
    </source>
</reference>